<dbReference type="GO" id="GO:0007165">
    <property type="term" value="P:signal transduction"/>
    <property type="evidence" value="ECO:0007669"/>
    <property type="project" value="InterPro"/>
</dbReference>
<dbReference type="Gene3D" id="3.40.50.10070">
    <property type="entry name" value="TolB, N-terminal domain"/>
    <property type="match status" value="1"/>
</dbReference>
<evidence type="ECO:0000313" key="3">
    <source>
        <dbReference type="Proteomes" id="UP000433652"/>
    </source>
</evidence>
<protein>
    <submittedName>
        <fullName evidence="2">TIR domain-containing protein</fullName>
    </submittedName>
</protein>
<accession>A0A6I4T1F2</accession>
<dbReference type="OrthoDB" id="7428693at2"/>
<dbReference type="Proteomes" id="UP000433652">
    <property type="component" value="Unassembled WGS sequence"/>
</dbReference>
<dbReference type="InterPro" id="IPR000157">
    <property type="entry name" value="TIR_dom"/>
</dbReference>
<proteinExistence type="predicted"/>
<keyword evidence="3" id="KW-1185">Reference proteome</keyword>
<feature type="domain" description="TIR" evidence="1">
    <location>
        <begin position="6"/>
        <end position="113"/>
    </location>
</feature>
<dbReference type="Gene3D" id="1.25.40.10">
    <property type="entry name" value="Tetratricopeptide repeat domain"/>
    <property type="match status" value="1"/>
</dbReference>
<dbReference type="Pfam" id="PF13676">
    <property type="entry name" value="TIR_2"/>
    <property type="match status" value="1"/>
</dbReference>
<dbReference type="AlphaFoldDB" id="A0A6I4T1F2"/>
<evidence type="ECO:0000313" key="2">
    <source>
        <dbReference type="EMBL" id="MXO61298.1"/>
    </source>
</evidence>
<name>A0A6I4T1F2_9SPHN</name>
<sequence>MSAPDIFLSYNRRDADRAKHFAAGFAAQGLDVWWDVALRSGEAYDTVTEEALKNAKAVVVLWSPRSVDSRWVRSEATLADRRKTLIPVMIEPCERPIMFELVQTAELSHWHGDASDAAWKAFAANVCDFVGKAAPHPTTPAAAQVLRTDPDKVAIVVLPFANMSRDEDQEYFADGISEDVITDLSKVSALAVVARNTAFTFKGKAVDVTSVARQLNVTHVLEGSVRKAGNRVRVTAQLIDGASGNHVWADRWDRDFDDIFRLQDELSEAIVTVLKVRLLPEEKKAIETRLTENSEAYDQYIRARALRALGGGDTMKRAIEAYRRAIQLDPEFAAAWAGLASAQVQSPWFGHELDKDDPREKHVALARAIELAPDSIDVIAARSFFCVYSYDWQEMEACLALWEMRGESKWTAYAALLAALGRPKAACERQASVCRSDPLSVGASFVYQHMLDCAGFLEASQAEYERVRDLPFGNPEIYARTAIRLVGLGRREEARRLLAEKFSEGRGPFPYVSDLVSSFDQPDEARRILAAAREDPRCENQSEQGIIALWAAVFGDPDTAFRALRSAIVERTGLIGEAWNAPFAAYRGDPRFRQILIDVGLVDHWRKTGQWGECARPLGEDDFEIVA</sequence>
<dbReference type="InterPro" id="IPR011990">
    <property type="entry name" value="TPR-like_helical_dom_sf"/>
</dbReference>
<organism evidence="2 3">
    <name type="scientific">Croceibacterium salegens</name>
    <dbReference type="NCBI Taxonomy" id="1737568"/>
    <lineage>
        <taxon>Bacteria</taxon>
        <taxon>Pseudomonadati</taxon>
        <taxon>Pseudomonadota</taxon>
        <taxon>Alphaproteobacteria</taxon>
        <taxon>Sphingomonadales</taxon>
        <taxon>Erythrobacteraceae</taxon>
        <taxon>Croceibacterium</taxon>
    </lineage>
</organism>
<dbReference type="Gene3D" id="3.40.50.10140">
    <property type="entry name" value="Toll/interleukin-1 receptor homology (TIR) domain"/>
    <property type="match status" value="1"/>
</dbReference>
<dbReference type="RefSeq" id="WP_159798272.1">
    <property type="nucleotide sequence ID" value="NZ_WTYM01000061.1"/>
</dbReference>
<comment type="caution">
    <text evidence="2">The sequence shown here is derived from an EMBL/GenBank/DDBJ whole genome shotgun (WGS) entry which is preliminary data.</text>
</comment>
<evidence type="ECO:0000259" key="1">
    <source>
        <dbReference type="Pfam" id="PF13676"/>
    </source>
</evidence>
<dbReference type="SUPFAM" id="SSF48452">
    <property type="entry name" value="TPR-like"/>
    <property type="match status" value="1"/>
</dbReference>
<dbReference type="EMBL" id="WTYM01000061">
    <property type="protein sequence ID" value="MXO61298.1"/>
    <property type="molecule type" value="Genomic_DNA"/>
</dbReference>
<dbReference type="InterPro" id="IPR035897">
    <property type="entry name" value="Toll_tir_struct_dom_sf"/>
</dbReference>
<gene>
    <name evidence="2" type="ORF">GRI89_17270</name>
</gene>
<reference evidence="2 3" key="1">
    <citation type="submission" date="2019-12" db="EMBL/GenBank/DDBJ databases">
        <title>Genomic-based taxomic classification of the family Erythrobacteraceae.</title>
        <authorList>
            <person name="Xu L."/>
        </authorList>
    </citation>
    <scope>NUCLEOTIDE SEQUENCE [LARGE SCALE GENOMIC DNA]</scope>
    <source>
        <strain evidence="2 3">MCCC 1K01500</strain>
    </source>
</reference>
<dbReference type="SUPFAM" id="SSF52200">
    <property type="entry name" value="Toll/Interleukin receptor TIR domain"/>
    <property type="match status" value="1"/>
</dbReference>